<protein>
    <recommendedName>
        <fullName evidence="3">Methyltransferase</fullName>
        <ecNumber evidence="3">2.1.1.-</ecNumber>
    </recommendedName>
</protein>
<dbReference type="REBASE" id="89953">
    <property type="entry name" value="M.Fgi348ORF149P"/>
</dbReference>
<gene>
    <name evidence="5" type="ORF">OP10G_0149</name>
</gene>
<dbReference type="InterPro" id="IPR001091">
    <property type="entry name" value="RM_Methyltransferase"/>
</dbReference>
<evidence type="ECO:0000313" key="6">
    <source>
        <dbReference type="Proteomes" id="UP000027982"/>
    </source>
</evidence>
<dbReference type="KEGG" id="fgi:OP10G_0149"/>
<keyword evidence="1 5" id="KW-0489">Methyltransferase</keyword>
<evidence type="ECO:0000256" key="3">
    <source>
        <dbReference type="RuleBase" id="RU362026"/>
    </source>
</evidence>
<dbReference type="Pfam" id="PF01555">
    <property type="entry name" value="N6_N4_Mtase"/>
    <property type="match status" value="1"/>
</dbReference>
<dbReference type="AlphaFoldDB" id="A0A068NJ83"/>
<proteinExistence type="inferred from homology"/>
<dbReference type="GO" id="GO:0008170">
    <property type="term" value="F:N-methyltransferase activity"/>
    <property type="evidence" value="ECO:0007669"/>
    <property type="project" value="InterPro"/>
</dbReference>
<dbReference type="OrthoDB" id="9800801at2"/>
<dbReference type="STRING" id="661478.OP10G_0149"/>
<evidence type="ECO:0000313" key="5">
    <source>
        <dbReference type="EMBL" id="AIE83517.1"/>
    </source>
</evidence>
<evidence type="ECO:0000259" key="4">
    <source>
        <dbReference type="Pfam" id="PF01555"/>
    </source>
</evidence>
<feature type="domain" description="DNA methylase N-4/N-6" evidence="4">
    <location>
        <begin position="74"/>
        <end position="333"/>
    </location>
</feature>
<reference evidence="5 6" key="1">
    <citation type="journal article" date="2014" name="PLoS ONE">
        <title>The first complete genome sequence of the class fimbriimonadia in the phylum armatimonadetes.</title>
        <authorList>
            <person name="Hu Z.Y."/>
            <person name="Wang Y.Z."/>
            <person name="Im W.T."/>
            <person name="Wang S.Y."/>
            <person name="Zhao G.P."/>
            <person name="Zheng H.J."/>
            <person name="Quan Z.X."/>
        </authorList>
    </citation>
    <scope>NUCLEOTIDE SEQUENCE [LARGE SCALE GENOMIC DNA]</scope>
    <source>
        <strain evidence="5">Gsoil 348</strain>
    </source>
</reference>
<keyword evidence="2" id="KW-0808">Transferase</keyword>
<dbReference type="GO" id="GO:0032259">
    <property type="term" value="P:methylation"/>
    <property type="evidence" value="ECO:0007669"/>
    <property type="project" value="UniProtKB-KW"/>
</dbReference>
<comment type="similarity">
    <text evidence="3">Belongs to the N(4)/N(6)-methyltransferase family.</text>
</comment>
<name>A0A068NJ83_FIMGI</name>
<accession>A0A068NJ83</accession>
<dbReference type="PRINTS" id="PR00508">
    <property type="entry name" value="S21N4MTFRASE"/>
</dbReference>
<organism evidence="5 6">
    <name type="scientific">Fimbriimonas ginsengisoli Gsoil 348</name>
    <dbReference type="NCBI Taxonomy" id="661478"/>
    <lineage>
        <taxon>Bacteria</taxon>
        <taxon>Bacillati</taxon>
        <taxon>Armatimonadota</taxon>
        <taxon>Fimbriimonadia</taxon>
        <taxon>Fimbriimonadales</taxon>
        <taxon>Fimbriimonadaceae</taxon>
        <taxon>Fimbriimonas</taxon>
    </lineage>
</organism>
<dbReference type="RefSeq" id="WP_025227807.1">
    <property type="nucleotide sequence ID" value="NZ_CP007139.1"/>
</dbReference>
<dbReference type="Proteomes" id="UP000027982">
    <property type="component" value="Chromosome"/>
</dbReference>
<dbReference type="EC" id="2.1.1.-" evidence="3"/>
<keyword evidence="6" id="KW-1185">Reference proteome</keyword>
<dbReference type="EMBL" id="CP007139">
    <property type="protein sequence ID" value="AIE83517.1"/>
    <property type="molecule type" value="Genomic_DNA"/>
</dbReference>
<evidence type="ECO:0000256" key="1">
    <source>
        <dbReference type="ARBA" id="ARBA00022603"/>
    </source>
</evidence>
<evidence type="ECO:0000256" key="2">
    <source>
        <dbReference type="ARBA" id="ARBA00022679"/>
    </source>
</evidence>
<dbReference type="SUPFAM" id="SSF53335">
    <property type="entry name" value="S-adenosyl-L-methionine-dependent methyltransferases"/>
    <property type="match status" value="1"/>
</dbReference>
<dbReference type="Gene3D" id="3.40.50.150">
    <property type="entry name" value="Vaccinia Virus protein VP39"/>
    <property type="match status" value="1"/>
</dbReference>
<dbReference type="eggNOG" id="COG0863">
    <property type="taxonomic scope" value="Bacteria"/>
</dbReference>
<dbReference type="InterPro" id="IPR029063">
    <property type="entry name" value="SAM-dependent_MTases_sf"/>
</dbReference>
<dbReference type="GO" id="GO:0003677">
    <property type="term" value="F:DNA binding"/>
    <property type="evidence" value="ECO:0007669"/>
    <property type="project" value="InterPro"/>
</dbReference>
<dbReference type="HOGENOM" id="CLU_893741_0_0_0"/>
<sequence>MPSFNIRLTDCVTGLRQYLAPGAAKLVVTSIPFGALFMYSGKVADIGNCSDGVDMRASEFGLHMRFFVESLWPAMMPGRIACIHIQQLLRYKNQHGYAGRRDFRGAVIDLFTERDRFEWVGEVVIPKNPQVIAKRLSLHSLQFMTGRERDACKLAPAVNDYVLFFRKPGENPEPVKAIHDASTNRQGWLESEEWIRDAYGVWRWDDLVLNGQKGQRIVPGLGSKFDENFALEGFTDAYGGALIQEWQESGIWDDIMEGDVLQNWRSARASKDEKHVCPLQLEVIRRCVRLYSNPGDLVVDPFMGIGSTAVVAIEEGRDAAGFELKESYHAQANRNAKKAVEAYQPNLLRVLTGGGKRCLTVSA</sequence>
<dbReference type="InterPro" id="IPR002941">
    <property type="entry name" value="DNA_methylase_N4/N6"/>
</dbReference>